<sequence>MSVKNIGMKSETGRGDEDAFVAGDLGRLIIDNIWVVTSIALLVLLASISHAFLATPMYDANAVLRVDLPNPNGLGLALQAQQVAQPVPLKLPTDVEIEMVQSRNVLLPVIDQFRLNTSVTPRRVPLLADITGLFATRGEPVSPILGLRSFAWGGEIVDLASLRVPRDLENEPLEMLALEGGRYRLDDQNGRPLLMGSVGVPASGDGVSITIDRLVARPGTRFTLVRYSDVDAIARIHRQLQVMELGKDTGVIQILYESSSPTVAMRVTDAIAKTYIASHIAQRREEASETLAFVDGELPRLREELKEAEVRLSDYQTKVGSIKPDPESTMYLQGSLDFSREIATVRLQRTRLLQQFTPDSNQVRTSDEQLKQLENEKAAFESRFVNLPLAVRTTADLTRDVKASNDIYLAMLNKSHELDVTRAGTLGNVHIVDTPLWPSKPVKPNRPLIIASGAGAGVILGVLFVFVRQQYFNGVREPLSVERRLRLPVFGAIRLSHEQARLDYAVGHMPSLETHTDARTHAHGAALGTVRGITDPPGTSHGRAATDVGAHDQPVSRDTPGHTDSSWPARKRHTTAVCLATHRPADLSMEQLRDVRTALECAVAVAPNNILLVTGATPGTGKSFVSANLAVLASETGKRVLLIDADMRRGVLASHFGLPASNGLAEVLAGHIVASHAIQPTCIDGLSLLATGLYPPNPSALLATQRMRTLFQIVSEQFDLVIVDTPPVLAVTDANILAAHAASTLLVLRPNVQTQSELEETLRRLDRAGARLIGAVFNAMPQRRSEKRWHAYASAYAAPASHTQRSA</sequence>
<proteinExistence type="inferred from homology"/>
<evidence type="ECO:0000256" key="5">
    <source>
        <dbReference type="ARBA" id="ARBA00022679"/>
    </source>
</evidence>
<keyword evidence="3" id="KW-1003">Cell membrane</keyword>
<feature type="transmembrane region" description="Helical" evidence="16">
    <location>
        <begin position="33"/>
        <end position="55"/>
    </location>
</feature>
<feature type="domain" description="Tyrosine-protein kinase G-rich" evidence="19">
    <location>
        <begin position="396"/>
        <end position="469"/>
    </location>
</feature>
<feature type="domain" description="Polysaccharide chain length determinant N-terminal" evidence="17">
    <location>
        <begin position="25"/>
        <end position="112"/>
    </location>
</feature>
<evidence type="ECO:0000256" key="16">
    <source>
        <dbReference type="SAM" id="Phobius"/>
    </source>
</evidence>
<dbReference type="InterPro" id="IPR027417">
    <property type="entry name" value="P-loop_NTPase"/>
</dbReference>
<dbReference type="InterPro" id="IPR050445">
    <property type="entry name" value="Bact_polysacc_biosynth/exp"/>
</dbReference>
<keyword evidence="9" id="KW-0067">ATP-binding</keyword>
<evidence type="ECO:0008006" key="22">
    <source>
        <dbReference type="Google" id="ProtNLM"/>
    </source>
</evidence>
<evidence type="ECO:0000259" key="17">
    <source>
        <dbReference type="Pfam" id="PF02706"/>
    </source>
</evidence>
<keyword evidence="6 16" id="KW-0812">Transmembrane</keyword>
<dbReference type="InterPro" id="IPR032807">
    <property type="entry name" value="GNVR"/>
</dbReference>
<dbReference type="InterPro" id="IPR005702">
    <property type="entry name" value="Wzc-like_C"/>
</dbReference>
<evidence type="ECO:0000256" key="1">
    <source>
        <dbReference type="ARBA" id="ARBA00004429"/>
    </source>
</evidence>
<protein>
    <recommendedName>
        <fullName evidence="22">Tyrosine kinase BceF</fullName>
    </recommendedName>
</protein>
<evidence type="ECO:0000256" key="8">
    <source>
        <dbReference type="ARBA" id="ARBA00022777"/>
    </source>
</evidence>
<dbReference type="Pfam" id="PF23607">
    <property type="entry name" value="WZC_N"/>
    <property type="match status" value="1"/>
</dbReference>
<reference evidence="20 21" key="1">
    <citation type="journal article" date="2020" name="Genes (Basel)">
        <title>Genomic Comparison of Insect Gut Symbionts from Divergent Burkholderia Subclades.</title>
        <authorList>
            <person name="Takeshita K."/>
            <person name="Kikuchi Y."/>
        </authorList>
    </citation>
    <scope>NUCLEOTIDE SEQUENCE [LARGE SCALE GENOMIC DNA]</scope>
    <source>
        <strain evidence="20 21">PGU16</strain>
        <plasmid evidence="20 21">PPGU16_p1</plasmid>
    </source>
</reference>
<dbReference type="Gene3D" id="3.40.50.300">
    <property type="entry name" value="P-loop containing nucleotide triphosphate hydrolases"/>
    <property type="match status" value="1"/>
</dbReference>
<keyword evidence="4" id="KW-0997">Cell inner membrane</keyword>
<keyword evidence="10 16" id="KW-1133">Transmembrane helix</keyword>
<organism evidence="20 21">
    <name type="scientific">Paraburkholderia largidicola</name>
    <dbReference type="NCBI Taxonomy" id="3014751"/>
    <lineage>
        <taxon>Bacteria</taxon>
        <taxon>Pseudomonadati</taxon>
        <taxon>Pseudomonadota</taxon>
        <taxon>Betaproteobacteria</taxon>
        <taxon>Burkholderiales</taxon>
        <taxon>Burkholderiaceae</taxon>
        <taxon>Paraburkholderia</taxon>
    </lineage>
</organism>
<evidence type="ECO:0000256" key="11">
    <source>
        <dbReference type="ARBA" id="ARBA00023136"/>
    </source>
</evidence>
<evidence type="ECO:0000313" key="20">
    <source>
        <dbReference type="EMBL" id="BCF92880.1"/>
    </source>
</evidence>
<evidence type="ECO:0000256" key="13">
    <source>
        <dbReference type="ARBA" id="ARBA00053015"/>
    </source>
</evidence>
<dbReference type="KEGG" id="plad:PPGU16_59470"/>
<evidence type="ECO:0000313" key="21">
    <source>
        <dbReference type="Proteomes" id="UP000510888"/>
    </source>
</evidence>
<evidence type="ECO:0000256" key="2">
    <source>
        <dbReference type="ARBA" id="ARBA00008883"/>
    </source>
</evidence>
<keyword evidence="8" id="KW-0418">Kinase</keyword>
<feature type="coiled-coil region" evidence="14">
    <location>
        <begin position="291"/>
        <end position="318"/>
    </location>
</feature>
<evidence type="ECO:0000256" key="9">
    <source>
        <dbReference type="ARBA" id="ARBA00022840"/>
    </source>
</evidence>
<keyword evidence="21" id="KW-1185">Reference proteome</keyword>
<evidence type="ECO:0000256" key="3">
    <source>
        <dbReference type="ARBA" id="ARBA00022475"/>
    </source>
</evidence>
<evidence type="ECO:0000259" key="19">
    <source>
        <dbReference type="Pfam" id="PF13807"/>
    </source>
</evidence>
<keyword evidence="20" id="KW-0614">Plasmid</keyword>
<comment type="similarity">
    <text evidence="2">Belongs to the etk/wzc family.</text>
</comment>
<feature type="domain" description="AAA" evidence="18">
    <location>
        <begin position="619"/>
        <end position="751"/>
    </location>
</feature>
<dbReference type="NCBIfam" id="TIGR01007">
    <property type="entry name" value="eps_fam"/>
    <property type="match status" value="1"/>
</dbReference>
<evidence type="ECO:0000259" key="18">
    <source>
        <dbReference type="Pfam" id="PF13614"/>
    </source>
</evidence>
<dbReference type="Pfam" id="PF13807">
    <property type="entry name" value="GNVR"/>
    <property type="match status" value="1"/>
</dbReference>
<feature type="region of interest" description="Disordered" evidence="15">
    <location>
        <begin position="531"/>
        <end position="568"/>
    </location>
</feature>
<evidence type="ECO:0000256" key="7">
    <source>
        <dbReference type="ARBA" id="ARBA00022741"/>
    </source>
</evidence>
<keyword evidence="5" id="KW-0808">Transferase</keyword>
<keyword evidence="14" id="KW-0175">Coiled coil</keyword>
<evidence type="ECO:0000256" key="15">
    <source>
        <dbReference type="SAM" id="MobiDB-lite"/>
    </source>
</evidence>
<dbReference type="GO" id="GO:0005886">
    <property type="term" value="C:plasma membrane"/>
    <property type="evidence" value="ECO:0007669"/>
    <property type="project" value="UniProtKB-SubCell"/>
</dbReference>
<geneLocation type="plasmid" evidence="20 21">
    <name>PPGU16_p1</name>
</geneLocation>
<name>A0A7I8BY46_9BURK</name>
<dbReference type="InterPro" id="IPR025669">
    <property type="entry name" value="AAA_dom"/>
</dbReference>
<evidence type="ECO:0000256" key="4">
    <source>
        <dbReference type="ARBA" id="ARBA00022519"/>
    </source>
</evidence>
<evidence type="ECO:0000256" key="14">
    <source>
        <dbReference type="SAM" id="Coils"/>
    </source>
</evidence>
<keyword evidence="7" id="KW-0547">Nucleotide-binding</keyword>
<dbReference type="PANTHER" id="PTHR32309">
    <property type="entry name" value="TYROSINE-PROTEIN KINASE"/>
    <property type="match status" value="1"/>
</dbReference>
<dbReference type="GO" id="GO:0005524">
    <property type="term" value="F:ATP binding"/>
    <property type="evidence" value="ECO:0007669"/>
    <property type="project" value="UniProtKB-KW"/>
</dbReference>
<keyword evidence="12" id="KW-0829">Tyrosine-protein kinase</keyword>
<gene>
    <name evidence="20" type="ORF">PPGU16_59470</name>
</gene>
<dbReference type="RefSeq" id="WP_243460723.1">
    <property type="nucleotide sequence ID" value="NZ_AP023176.1"/>
</dbReference>
<comment type="subcellular location">
    <subcellularLocation>
        <location evidence="1">Cell inner membrane</location>
        <topology evidence="1">Multi-pass membrane protein</topology>
    </subcellularLocation>
</comment>
<dbReference type="GO" id="GO:0004713">
    <property type="term" value="F:protein tyrosine kinase activity"/>
    <property type="evidence" value="ECO:0007669"/>
    <property type="project" value="UniProtKB-KW"/>
</dbReference>
<evidence type="ECO:0000256" key="12">
    <source>
        <dbReference type="ARBA" id="ARBA00023137"/>
    </source>
</evidence>
<comment type="catalytic activity">
    <reaction evidence="13">
        <text>L-tyrosyl-[protein] + ATP = O-phospho-L-tyrosyl-[protein] + ADP + H(+)</text>
        <dbReference type="Rhea" id="RHEA:10596"/>
        <dbReference type="Rhea" id="RHEA-COMP:10136"/>
        <dbReference type="Rhea" id="RHEA-COMP:20101"/>
        <dbReference type="ChEBI" id="CHEBI:15378"/>
        <dbReference type="ChEBI" id="CHEBI:30616"/>
        <dbReference type="ChEBI" id="CHEBI:46858"/>
        <dbReference type="ChEBI" id="CHEBI:61978"/>
        <dbReference type="ChEBI" id="CHEBI:456216"/>
    </reaction>
</comment>
<dbReference type="Pfam" id="PF13614">
    <property type="entry name" value="AAA_31"/>
    <property type="match status" value="1"/>
</dbReference>
<dbReference type="Pfam" id="PF02706">
    <property type="entry name" value="Wzz"/>
    <property type="match status" value="1"/>
</dbReference>
<keyword evidence="11 16" id="KW-0472">Membrane</keyword>
<evidence type="ECO:0000256" key="6">
    <source>
        <dbReference type="ARBA" id="ARBA00022692"/>
    </source>
</evidence>
<dbReference type="InterPro" id="IPR003856">
    <property type="entry name" value="LPS_length_determ_N"/>
</dbReference>
<accession>A0A7I8BY46</accession>
<dbReference type="SUPFAM" id="SSF52540">
    <property type="entry name" value="P-loop containing nucleoside triphosphate hydrolases"/>
    <property type="match status" value="1"/>
</dbReference>
<dbReference type="Proteomes" id="UP000510888">
    <property type="component" value="Plasmid PPGU16_p1"/>
</dbReference>
<dbReference type="PANTHER" id="PTHR32309:SF32">
    <property type="entry name" value="TYROSINE-PROTEIN KINASE ETK-RELATED"/>
    <property type="match status" value="1"/>
</dbReference>
<evidence type="ECO:0000256" key="10">
    <source>
        <dbReference type="ARBA" id="ARBA00022989"/>
    </source>
</evidence>
<dbReference type="AlphaFoldDB" id="A0A7I8BY46"/>
<dbReference type="EMBL" id="AP023176">
    <property type="protein sequence ID" value="BCF92880.1"/>
    <property type="molecule type" value="Genomic_DNA"/>
</dbReference>
<dbReference type="CDD" id="cd05387">
    <property type="entry name" value="BY-kinase"/>
    <property type="match status" value="1"/>
</dbReference>